<feature type="region of interest" description="Disordered" evidence="2">
    <location>
        <begin position="287"/>
        <end position="329"/>
    </location>
</feature>
<feature type="transmembrane region" description="Helical" evidence="3">
    <location>
        <begin position="414"/>
        <end position="436"/>
    </location>
</feature>
<gene>
    <name evidence="4" type="ORF">SAMN05443244_3471</name>
</gene>
<dbReference type="AlphaFoldDB" id="A0A1H4SJJ9"/>
<proteinExistence type="predicted"/>
<keyword evidence="3" id="KW-0472">Membrane</keyword>
<dbReference type="PANTHER" id="PTHR32309:SF13">
    <property type="entry name" value="FERRIC ENTEROBACTIN TRANSPORT PROTEIN FEPE"/>
    <property type="match status" value="1"/>
</dbReference>
<dbReference type="Proteomes" id="UP000182409">
    <property type="component" value="Unassembled WGS sequence"/>
</dbReference>
<reference evidence="4 5" key="1">
    <citation type="submission" date="2016-10" db="EMBL/GenBank/DDBJ databases">
        <authorList>
            <person name="de Groot N.N."/>
        </authorList>
    </citation>
    <scope>NUCLEOTIDE SEQUENCE [LARGE SCALE GENOMIC DNA]</scope>
    <source>
        <strain evidence="4 5">AB35.6</strain>
    </source>
</reference>
<dbReference type="InterPro" id="IPR050445">
    <property type="entry name" value="Bact_polysacc_biosynth/exp"/>
</dbReference>
<sequence length="468" mass="51867">MKKLPSSLPAYLRLFQRRWLPFVICLILFPGASIYLARTLPRQYRSEATLLVQAHSLTSDLVKSSSDKDVKNEFSNLTNTLLSNASLLKMVNELQLGSDGTTTREAAAEALRLHLSLAMDNERSERQDSAIVRITYTAGSAQQAHDVTQHVADAAVLHHQNKRSEEAGQSIVFLDSEVQRARQEVNEKQQLLQRFRMQHNGSLPEQSMANLQSLNSMEALLMANNAAIDRMTEDTGRPQSASARSSLDATAMMSPEERQLAALQEEYQTKRQTYTLEHPDMVRLKGQINDLEMATRSQRGKDKPPSSERAETRLPPVRNLSQDLEDRRRRQREITGEIQRIKASLQASGLLSSNLVELQEQYESARKRLDALETRQANSTLVQTLESSNADDTISVLDNASFPTAPFSPNTRMLIVAGSGLGIALGLALSLLSHLLDDTLHDEGDVALYLSAPLIASIPSLTGNGKTT</sequence>
<feature type="region of interest" description="Disordered" evidence="2">
    <location>
        <begin position="233"/>
        <end position="252"/>
    </location>
</feature>
<evidence type="ECO:0000313" key="4">
    <source>
        <dbReference type="EMBL" id="SEC44263.1"/>
    </source>
</evidence>
<keyword evidence="3" id="KW-0812">Transmembrane</keyword>
<organism evidence="4 5">
    <name type="scientific">Terriglobus roseus</name>
    <dbReference type="NCBI Taxonomy" id="392734"/>
    <lineage>
        <taxon>Bacteria</taxon>
        <taxon>Pseudomonadati</taxon>
        <taxon>Acidobacteriota</taxon>
        <taxon>Terriglobia</taxon>
        <taxon>Terriglobales</taxon>
        <taxon>Acidobacteriaceae</taxon>
        <taxon>Terriglobus</taxon>
    </lineage>
</organism>
<protein>
    <submittedName>
        <fullName evidence="4">Uncharacterized protein involved in exopolysaccharide biosynthesis</fullName>
    </submittedName>
</protein>
<feature type="compositionally biased region" description="Polar residues" evidence="2">
    <location>
        <begin position="237"/>
        <end position="248"/>
    </location>
</feature>
<feature type="compositionally biased region" description="Basic and acidic residues" evidence="2">
    <location>
        <begin position="299"/>
        <end position="312"/>
    </location>
</feature>
<dbReference type="GO" id="GO:0005886">
    <property type="term" value="C:plasma membrane"/>
    <property type="evidence" value="ECO:0007669"/>
    <property type="project" value="TreeGrafter"/>
</dbReference>
<name>A0A1H4SJJ9_9BACT</name>
<dbReference type="EMBL" id="FNSD01000001">
    <property type="protein sequence ID" value="SEC44263.1"/>
    <property type="molecule type" value="Genomic_DNA"/>
</dbReference>
<dbReference type="PANTHER" id="PTHR32309">
    <property type="entry name" value="TYROSINE-PROTEIN KINASE"/>
    <property type="match status" value="1"/>
</dbReference>
<evidence type="ECO:0000256" key="2">
    <source>
        <dbReference type="SAM" id="MobiDB-lite"/>
    </source>
</evidence>
<feature type="coiled-coil region" evidence="1">
    <location>
        <begin position="171"/>
        <end position="198"/>
    </location>
</feature>
<keyword evidence="3" id="KW-1133">Transmembrane helix</keyword>
<dbReference type="GO" id="GO:0004713">
    <property type="term" value="F:protein tyrosine kinase activity"/>
    <property type="evidence" value="ECO:0007669"/>
    <property type="project" value="TreeGrafter"/>
</dbReference>
<evidence type="ECO:0000313" key="5">
    <source>
        <dbReference type="Proteomes" id="UP000182409"/>
    </source>
</evidence>
<evidence type="ECO:0000256" key="1">
    <source>
        <dbReference type="SAM" id="Coils"/>
    </source>
</evidence>
<accession>A0A1H4SJJ9</accession>
<dbReference type="OrthoDB" id="9795292at2"/>
<dbReference type="RefSeq" id="WP_074655236.1">
    <property type="nucleotide sequence ID" value="NZ_FNSD01000001.1"/>
</dbReference>
<evidence type="ECO:0000256" key="3">
    <source>
        <dbReference type="SAM" id="Phobius"/>
    </source>
</evidence>
<keyword evidence="1" id="KW-0175">Coiled coil</keyword>
<feature type="transmembrane region" description="Helical" evidence="3">
    <location>
        <begin position="20"/>
        <end position="37"/>
    </location>
</feature>